<keyword evidence="2" id="KW-1185">Reference proteome</keyword>
<dbReference type="Proteomes" id="UP001162992">
    <property type="component" value="Chromosome 13"/>
</dbReference>
<dbReference type="EMBL" id="CM055104">
    <property type="protein sequence ID" value="KAJ7533346.1"/>
    <property type="molecule type" value="Genomic_DNA"/>
</dbReference>
<accession>A0ACC2BUB2</accession>
<protein>
    <submittedName>
        <fullName evidence="1">Uncharacterized protein</fullName>
    </submittedName>
</protein>
<organism evidence="1 2">
    <name type="scientific">Diphasiastrum complanatum</name>
    <name type="common">Issler's clubmoss</name>
    <name type="synonym">Lycopodium complanatum</name>
    <dbReference type="NCBI Taxonomy" id="34168"/>
    <lineage>
        <taxon>Eukaryota</taxon>
        <taxon>Viridiplantae</taxon>
        <taxon>Streptophyta</taxon>
        <taxon>Embryophyta</taxon>
        <taxon>Tracheophyta</taxon>
        <taxon>Lycopodiopsida</taxon>
        <taxon>Lycopodiales</taxon>
        <taxon>Lycopodiaceae</taxon>
        <taxon>Lycopodioideae</taxon>
        <taxon>Diphasiastrum</taxon>
    </lineage>
</organism>
<evidence type="ECO:0000313" key="2">
    <source>
        <dbReference type="Proteomes" id="UP001162992"/>
    </source>
</evidence>
<name>A0ACC2BUB2_DIPCM</name>
<evidence type="ECO:0000313" key="1">
    <source>
        <dbReference type="EMBL" id="KAJ7533346.1"/>
    </source>
</evidence>
<gene>
    <name evidence="1" type="ORF">O6H91_13G044500</name>
</gene>
<comment type="caution">
    <text evidence="1">The sequence shown here is derived from an EMBL/GenBank/DDBJ whole genome shotgun (WGS) entry which is preliminary data.</text>
</comment>
<sequence length="122" mass="14156">MENVMLNKCVYRFIFITEFPPPLRVCSASKMHAISITCLNDLPAHSKRRIYKATGVYTTHERLYEMSCIRHCNQQQHVQSCVINSSQTSTTPMARKSEKGHPIRYKRVVVERRKGAIRESTE</sequence>
<proteinExistence type="predicted"/>
<reference evidence="2" key="1">
    <citation type="journal article" date="2024" name="Proc. Natl. Acad. Sci. U.S.A.">
        <title>Extraordinary preservation of gene collinearity over three hundred million years revealed in homosporous lycophytes.</title>
        <authorList>
            <person name="Li C."/>
            <person name="Wickell D."/>
            <person name="Kuo L.Y."/>
            <person name="Chen X."/>
            <person name="Nie B."/>
            <person name="Liao X."/>
            <person name="Peng D."/>
            <person name="Ji J."/>
            <person name="Jenkins J."/>
            <person name="Williams M."/>
            <person name="Shu S."/>
            <person name="Plott C."/>
            <person name="Barry K."/>
            <person name="Rajasekar S."/>
            <person name="Grimwood J."/>
            <person name="Han X."/>
            <person name="Sun S."/>
            <person name="Hou Z."/>
            <person name="He W."/>
            <person name="Dai G."/>
            <person name="Sun C."/>
            <person name="Schmutz J."/>
            <person name="Leebens-Mack J.H."/>
            <person name="Li F.W."/>
            <person name="Wang L."/>
        </authorList>
    </citation>
    <scope>NUCLEOTIDE SEQUENCE [LARGE SCALE GENOMIC DNA]</scope>
    <source>
        <strain evidence="2">cv. PW_Plant_1</strain>
    </source>
</reference>